<dbReference type="EC" id="5.2.1.8" evidence="2"/>
<organism evidence="8 9">
    <name type="scientific">candidate division NPL-UPA2 bacterium Unc8</name>
    <dbReference type="NCBI Taxonomy" id="1980939"/>
    <lineage>
        <taxon>Bacteria</taxon>
    </lineage>
</organism>
<evidence type="ECO:0000256" key="5">
    <source>
        <dbReference type="ARBA" id="ARBA00023235"/>
    </source>
</evidence>
<evidence type="ECO:0000313" key="9">
    <source>
        <dbReference type="Proteomes" id="UP000266287"/>
    </source>
</evidence>
<dbReference type="PROSITE" id="PS50198">
    <property type="entry name" value="PPIC_PPIASE_2"/>
    <property type="match status" value="1"/>
</dbReference>
<proteinExistence type="predicted"/>
<sequence>MKKILCGILFFLFLAGVSEARIVERIVAVVEDEIIMMSELKEFIAANLGEAAEWIPGEKMDAVQVYALDRLIEQKLLQNEVKKRGIEVTQEKVEQGISTIKERFASEEEFQLALQAQGLTEEEFRKNIAEEIAVATLVKREVSDHIRIEDEEIEASYLKNKEIFRVPPQVEISQILIRVGEDRWLAEAEKKGAELLEKLGEGADFASLAREHSDGPTAEAGGTLGLITRRELPPEIGEIVFALEVGEFSDLVVTPGGVHIFRLDARYEERQKELAEVEREIRRTLFARKMRQRYQEWLDALRNKSYVRIMLMELHD</sequence>
<dbReference type="Pfam" id="PF13624">
    <property type="entry name" value="SurA_N_3"/>
    <property type="match status" value="1"/>
</dbReference>
<dbReference type="SUPFAM" id="SSF54534">
    <property type="entry name" value="FKBP-like"/>
    <property type="match status" value="1"/>
</dbReference>
<feature type="domain" description="PpiC" evidence="7">
    <location>
        <begin position="167"/>
        <end position="265"/>
    </location>
</feature>
<dbReference type="Gene3D" id="1.10.4030.10">
    <property type="entry name" value="Porin chaperone SurA, peptide-binding domain"/>
    <property type="match status" value="1"/>
</dbReference>
<dbReference type="InterPro" id="IPR000297">
    <property type="entry name" value="PPIase_PpiC"/>
</dbReference>
<reference evidence="8 9" key="1">
    <citation type="submission" date="2018-08" db="EMBL/GenBank/DDBJ databases">
        <title>Draft genome of candidate division NPL-UPA2 bacterium Unc8 that adapted to ultra-basic serpentinizing groundwater.</title>
        <authorList>
            <person name="Ishii S."/>
            <person name="Suzuki S."/>
            <person name="Nealson K.H."/>
        </authorList>
    </citation>
    <scope>NUCLEOTIDE SEQUENCE [LARGE SCALE GENOMIC DNA]</scope>
    <source>
        <strain evidence="8">Unc8</strain>
    </source>
</reference>
<comment type="catalytic activity">
    <reaction evidence="1">
        <text>[protein]-peptidylproline (omega=180) = [protein]-peptidylproline (omega=0)</text>
        <dbReference type="Rhea" id="RHEA:16237"/>
        <dbReference type="Rhea" id="RHEA-COMP:10747"/>
        <dbReference type="Rhea" id="RHEA-COMP:10748"/>
        <dbReference type="ChEBI" id="CHEBI:83833"/>
        <dbReference type="ChEBI" id="CHEBI:83834"/>
        <dbReference type="EC" id="5.2.1.8"/>
    </reaction>
</comment>
<evidence type="ECO:0000256" key="1">
    <source>
        <dbReference type="ARBA" id="ARBA00000971"/>
    </source>
</evidence>
<keyword evidence="5 6" id="KW-0413">Isomerase</keyword>
<evidence type="ECO:0000256" key="2">
    <source>
        <dbReference type="ARBA" id="ARBA00013194"/>
    </source>
</evidence>
<dbReference type="AlphaFoldDB" id="A0A399G0L5"/>
<keyword evidence="4 6" id="KW-0697">Rotamase</keyword>
<dbReference type="InterPro" id="IPR023058">
    <property type="entry name" value="PPIase_PpiC_CS"/>
</dbReference>
<name>A0A399G0L5_UNCN2</name>
<dbReference type="Proteomes" id="UP000266287">
    <property type="component" value="Unassembled WGS sequence"/>
</dbReference>
<evidence type="ECO:0000256" key="4">
    <source>
        <dbReference type="ARBA" id="ARBA00023110"/>
    </source>
</evidence>
<evidence type="ECO:0000313" key="8">
    <source>
        <dbReference type="EMBL" id="RII01130.1"/>
    </source>
</evidence>
<accession>A0A399G0L5</accession>
<dbReference type="GO" id="GO:0003755">
    <property type="term" value="F:peptidyl-prolyl cis-trans isomerase activity"/>
    <property type="evidence" value="ECO:0007669"/>
    <property type="project" value="UniProtKB-KW"/>
</dbReference>
<evidence type="ECO:0000256" key="3">
    <source>
        <dbReference type="ARBA" id="ARBA00022729"/>
    </source>
</evidence>
<dbReference type="InterPro" id="IPR027304">
    <property type="entry name" value="Trigger_fact/SurA_dom_sf"/>
</dbReference>
<evidence type="ECO:0000259" key="7">
    <source>
        <dbReference type="PROSITE" id="PS50198"/>
    </source>
</evidence>
<dbReference type="EMBL" id="NDHY01000001">
    <property type="protein sequence ID" value="RII01130.1"/>
    <property type="molecule type" value="Genomic_DNA"/>
</dbReference>
<dbReference type="PANTHER" id="PTHR47245:SF1">
    <property type="entry name" value="FOLDASE PROTEIN PRSA"/>
    <property type="match status" value="1"/>
</dbReference>
<comment type="caution">
    <text evidence="8">The sequence shown here is derived from an EMBL/GenBank/DDBJ whole genome shotgun (WGS) entry which is preliminary data.</text>
</comment>
<keyword evidence="3" id="KW-0732">Signal</keyword>
<protein>
    <recommendedName>
        <fullName evidence="2">peptidylprolyl isomerase</fullName>
        <ecNumber evidence="2">5.2.1.8</ecNumber>
    </recommendedName>
</protein>
<gene>
    <name evidence="8" type="ORF">B9J77_00940</name>
</gene>
<dbReference type="Pfam" id="PF00639">
    <property type="entry name" value="Rotamase"/>
    <property type="match status" value="1"/>
</dbReference>
<dbReference type="InterPro" id="IPR050245">
    <property type="entry name" value="PrsA_foldase"/>
</dbReference>
<dbReference type="SUPFAM" id="SSF109998">
    <property type="entry name" value="Triger factor/SurA peptide-binding domain-like"/>
    <property type="match status" value="1"/>
</dbReference>
<evidence type="ECO:0000256" key="6">
    <source>
        <dbReference type="PROSITE-ProRule" id="PRU00278"/>
    </source>
</evidence>
<dbReference type="Gene3D" id="3.10.50.40">
    <property type="match status" value="1"/>
</dbReference>
<dbReference type="PANTHER" id="PTHR47245">
    <property type="entry name" value="PEPTIDYLPROLYL ISOMERASE"/>
    <property type="match status" value="1"/>
</dbReference>
<dbReference type="PROSITE" id="PS01096">
    <property type="entry name" value="PPIC_PPIASE_1"/>
    <property type="match status" value="1"/>
</dbReference>
<dbReference type="InterPro" id="IPR046357">
    <property type="entry name" value="PPIase_dom_sf"/>
</dbReference>